<accession>A0ABD0RWC6</accession>
<dbReference type="PROSITE" id="PS50082">
    <property type="entry name" value="WD_REPEATS_2"/>
    <property type="match status" value="3"/>
</dbReference>
<dbReference type="SMART" id="SM00320">
    <property type="entry name" value="WD40"/>
    <property type="match status" value="3"/>
</dbReference>
<dbReference type="PANTHER" id="PTHR19879:SF6">
    <property type="entry name" value="TAF5-LIKE RNA POLYMERASE II P300_CBP-ASSOCIATED FACTOR-ASSOCIATED FACTOR 65 KDA SUBUNIT 5L"/>
    <property type="match status" value="1"/>
</dbReference>
<dbReference type="InterPro" id="IPR020472">
    <property type="entry name" value="WD40_PAC1"/>
</dbReference>
<evidence type="ECO:0000256" key="3">
    <source>
        <dbReference type="PROSITE-ProRule" id="PRU00221"/>
    </source>
</evidence>
<dbReference type="SUPFAM" id="SSF50978">
    <property type="entry name" value="WD40 repeat-like"/>
    <property type="match status" value="1"/>
</dbReference>
<dbReference type="PROSITE" id="PS50294">
    <property type="entry name" value="WD_REPEATS_REGION"/>
    <property type="match status" value="3"/>
</dbReference>
<evidence type="ECO:0000256" key="2">
    <source>
        <dbReference type="ARBA" id="ARBA00022737"/>
    </source>
</evidence>
<dbReference type="PRINTS" id="PR00320">
    <property type="entry name" value="GPROTEINBRPT"/>
</dbReference>
<dbReference type="CDD" id="cd00200">
    <property type="entry name" value="WD40"/>
    <property type="match status" value="1"/>
</dbReference>
<dbReference type="Proteomes" id="UP001529510">
    <property type="component" value="Unassembled WGS sequence"/>
</dbReference>
<dbReference type="InterPro" id="IPR036322">
    <property type="entry name" value="WD40_repeat_dom_sf"/>
</dbReference>
<proteinExistence type="predicted"/>
<organism evidence="4 5">
    <name type="scientific">Cirrhinus mrigala</name>
    <name type="common">Mrigala</name>
    <dbReference type="NCBI Taxonomy" id="683832"/>
    <lineage>
        <taxon>Eukaryota</taxon>
        <taxon>Metazoa</taxon>
        <taxon>Chordata</taxon>
        <taxon>Craniata</taxon>
        <taxon>Vertebrata</taxon>
        <taxon>Euteleostomi</taxon>
        <taxon>Actinopterygii</taxon>
        <taxon>Neopterygii</taxon>
        <taxon>Teleostei</taxon>
        <taxon>Ostariophysi</taxon>
        <taxon>Cypriniformes</taxon>
        <taxon>Cyprinidae</taxon>
        <taxon>Labeoninae</taxon>
        <taxon>Labeonini</taxon>
        <taxon>Cirrhinus</taxon>
    </lineage>
</organism>
<dbReference type="Gene3D" id="2.130.10.10">
    <property type="entry name" value="YVTN repeat-like/Quinoprotein amine dehydrogenase"/>
    <property type="match status" value="3"/>
</dbReference>
<keyword evidence="5" id="KW-1185">Reference proteome</keyword>
<dbReference type="InterPro" id="IPR001680">
    <property type="entry name" value="WD40_rpt"/>
</dbReference>
<feature type="non-terminal residue" evidence="4">
    <location>
        <position position="1"/>
    </location>
</feature>
<comment type="caution">
    <text evidence="4">The sequence shown here is derived from an EMBL/GenBank/DDBJ whole genome shotgun (WGS) entry which is preliminary data.</text>
</comment>
<evidence type="ECO:0000313" key="4">
    <source>
        <dbReference type="EMBL" id="KAL0202864.1"/>
    </source>
</evidence>
<dbReference type="Pfam" id="PF00400">
    <property type="entry name" value="WD40"/>
    <property type="match status" value="5"/>
</dbReference>
<feature type="non-terminal residue" evidence="4">
    <location>
        <position position="222"/>
    </location>
</feature>
<evidence type="ECO:0000256" key="1">
    <source>
        <dbReference type="ARBA" id="ARBA00022574"/>
    </source>
</evidence>
<dbReference type="AlphaFoldDB" id="A0ABD0RWC6"/>
<dbReference type="PROSITE" id="PS00678">
    <property type="entry name" value="WD_REPEATS_1"/>
    <property type="match status" value="2"/>
</dbReference>
<dbReference type="EMBL" id="JAMKFB020000001">
    <property type="protein sequence ID" value="KAL0202864.1"/>
    <property type="molecule type" value="Genomic_DNA"/>
</dbReference>
<feature type="repeat" description="WD" evidence="3">
    <location>
        <begin position="140"/>
        <end position="181"/>
    </location>
</feature>
<evidence type="ECO:0000313" key="5">
    <source>
        <dbReference type="Proteomes" id="UP001529510"/>
    </source>
</evidence>
<reference evidence="4 5" key="1">
    <citation type="submission" date="2024-05" db="EMBL/GenBank/DDBJ databases">
        <title>Genome sequencing and assembly of Indian major carp, Cirrhinus mrigala (Hamilton, 1822).</title>
        <authorList>
            <person name="Mohindra V."/>
            <person name="Chowdhury L.M."/>
            <person name="Lal K."/>
            <person name="Jena J.K."/>
        </authorList>
    </citation>
    <scope>NUCLEOTIDE SEQUENCE [LARGE SCALE GENOMIC DNA]</scope>
    <source>
        <strain evidence="4">CM1030</strain>
        <tissue evidence="4">Blood</tissue>
    </source>
</reference>
<keyword evidence="2" id="KW-0677">Repeat</keyword>
<feature type="repeat" description="WD" evidence="3">
    <location>
        <begin position="80"/>
        <end position="110"/>
    </location>
</feature>
<feature type="repeat" description="WD" evidence="3">
    <location>
        <begin position="5"/>
        <end position="40"/>
    </location>
</feature>
<dbReference type="InterPro" id="IPR019775">
    <property type="entry name" value="WD40_repeat_CS"/>
</dbReference>
<name>A0ABD0RWC6_CIRMR</name>
<dbReference type="PANTHER" id="PTHR19879">
    <property type="entry name" value="TRANSCRIPTION INITIATION FACTOR TFIID"/>
    <property type="match status" value="1"/>
</dbReference>
<sequence>EIKTLRAHSGPVYRTAFLTDGSGLLSCSEDSTVRFWDLNSFTNTVLYRGHAPCSLYFSTASHDRTARLWSFARTYPLRLYAGHLSDVDCVKFHPNSNYVATGSTDKTVRLLFTGHRGPVLSLAFSPNGKYLALKLLFKDLRGHTDSITSLSFSQDSSLVASASMDNSVRVWDIRSAHGTAPNDGSSSELIGQYTGSTSNILNVQFMACNLLLVTGTALEKQE</sequence>
<gene>
    <name evidence="4" type="ORF">M9458_000882</name>
</gene>
<keyword evidence="1 3" id="KW-0853">WD repeat</keyword>
<dbReference type="InterPro" id="IPR015943">
    <property type="entry name" value="WD40/YVTN_repeat-like_dom_sf"/>
</dbReference>
<protein>
    <submittedName>
        <fullName evidence="4">Uncharacterized protein</fullName>
    </submittedName>
</protein>